<evidence type="ECO:0000256" key="10">
    <source>
        <dbReference type="ARBA" id="ARBA00048567"/>
    </source>
</evidence>
<dbReference type="PANTHER" id="PTHR21087:SF16">
    <property type="entry name" value="SHIKIMATE KINASE 1, CHLOROPLASTIC"/>
    <property type="match status" value="1"/>
</dbReference>
<comment type="pathway">
    <text evidence="1">Metabolic intermediate biosynthesis; chorismate biosynthesis; chorismate from D-erythrose 4-phosphate and phosphoenolpyruvate: step 5/7.</text>
</comment>
<evidence type="ECO:0000256" key="3">
    <source>
        <dbReference type="ARBA" id="ARBA00012154"/>
    </source>
</evidence>
<sequence>MQHEQDKDAAEAVRRALGTRSLVLVGLMGCGKSSIGRRLAARLGLSFIDADEEIERVAQKSISEIFTDHGEAFFRDREAKVIERLLAGGPQILATGGGAFMIPETRARIRDTGISIWLRAELPVLMRRVGKRDTRPLLKEGDPEAVMRRLMDARYPVYAEADITVESQDVPHEGIVSEIVEALARHPALAQMPPI</sequence>
<proteinExistence type="inferred from homology"/>
<dbReference type="HAMAP" id="MF_00109">
    <property type="entry name" value="Shikimate_kinase"/>
    <property type="match status" value="1"/>
</dbReference>
<dbReference type="GO" id="GO:0016301">
    <property type="term" value="F:kinase activity"/>
    <property type="evidence" value="ECO:0007669"/>
    <property type="project" value="UniProtKB-KW"/>
</dbReference>
<dbReference type="Proteomes" id="UP001642464">
    <property type="component" value="Unassembled WGS sequence"/>
</dbReference>
<dbReference type="Gene3D" id="3.40.50.300">
    <property type="entry name" value="P-loop containing nucleotide triphosphate hydrolases"/>
    <property type="match status" value="1"/>
</dbReference>
<evidence type="ECO:0000256" key="6">
    <source>
        <dbReference type="ARBA" id="ARBA00022741"/>
    </source>
</evidence>
<evidence type="ECO:0000256" key="9">
    <source>
        <dbReference type="ARBA" id="ARBA00023141"/>
    </source>
</evidence>
<keyword evidence="7 11" id="KW-0418">Kinase</keyword>
<dbReference type="InterPro" id="IPR031322">
    <property type="entry name" value="Shikimate/glucono_kinase"/>
</dbReference>
<dbReference type="InterPro" id="IPR023000">
    <property type="entry name" value="Shikimate_kinase_CS"/>
</dbReference>
<gene>
    <name evidence="11" type="ORF">SCF082_LOCUS37253</name>
</gene>
<keyword evidence="6" id="KW-0547">Nucleotide-binding</keyword>
<keyword evidence="5" id="KW-0808">Transferase</keyword>
<dbReference type="NCBIfam" id="NF010552">
    <property type="entry name" value="PRK13946.1"/>
    <property type="match status" value="1"/>
</dbReference>
<keyword evidence="9" id="KW-0057">Aromatic amino acid biosynthesis</keyword>
<evidence type="ECO:0000313" key="11">
    <source>
        <dbReference type="EMBL" id="CAK9077748.1"/>
    </source>
</evidence>
<evidence type="ECO:0000256" key="8">
    <source>
        <dbReference type="ARBA" id="ARBA00022840"/>
    </source>
</evidence>
<evidence type="ECO:0000256" key="2">
    <source>
        <dbReference type="ARBA" id="ARBA00006997"/>
    </source>
</evidence>
<comment type="similarity">
    <text evidence="2">Belongs to the shikimate kinase family.</text>
</comment>
<protein>
    <recommendedName>
        <fullName evidence="3">shikimate kinase</fullName>
        <ecNumber evidence="3">2.7.1.71</ecNumber>
    </recommendedName>
</protein>
<reference evidence="11 12" key="1">
    <citation type="submission" date="2024-02" db="EMBL/GenBank/DDBJ databases">
        <authorList>
            <person name="Chen Y."/>
            <person name="Shah S."/>
            <person name="Dougan E. K."/>
            <person name="Thang M."/>
            <person name="Chan C."/>
        </authorList>
    </citation>
    <scope>NUCLEOTIDE SEQUENCE [LARGE SCALE GENOMIC DNA]</scope>
</reference>
<organism evidence="11 12">
    <name type="scientific">Durusdinium trenchii</name>
    <dbReference type="NCBI Taxonomy" id="1381693"/>
    <lineage>
        <taxon>Eukaryota</taxon>
        <taxon>Sar</taxon>
        <taxon>Alveolata</taxon>
        <taxon>Dinophyceae</taxon>
        <taxon>Suessiales</taxon>
        <taxon>Symbiodiniaceae</taxon>
        <taxon>Durusdinium</taxon>
    </lineage>
</organism>
<dbReference type="EMBL" id="CAXAMM010037891">
    <property type="protein sequence ID" value="CAK9077748.1"/>
    <property type="molecule type" value="Genomic_DNA"/>
</dbReference>
<dbReference type="PROSITE" id="PS01128">
    <property type="entry name" value="SHIKIMATE_KINASE"/>
    <property type="match status" value="1"/>
</dbReference>
<name>A0ABP0PQ82_9DINO</name>
<dbReference type="InterPro" id="IPR000623">
    <property type="entry name" value="Shikimate_kinase/TSH1"/>
</dbReference>
<dbReference type="Pfam" id="PF01202">
    <property type="entry name" value="SKI"/>
    <property type="match status" value="1"/>
</dbReference>
<dbReference type="InterPro" id="IPR027417">
    <property type="entry name" value="P-loop_NTPase"/>
</dbReference>
<dbReference type="PRINTS" id="PR01100">
    <property type="entry name" value="SHIKIMTKNASE"/>
</dbReference>
<evidence type="ECO:0000313" key="12">
    <source>
        <dbReference type="Proteomes" id="UP001642464"/>
    </source>
</evidence>
<dbReference type="SUPFAM" id="SSF52540">
    <property type="entry name" value="P-loop containing nucleoside triphosphate hydrolases"/>
    <property type="match status" value="1"/>
</dbReference>
<comment type="catalytic activity">
    <reaction evidence="10">
        <text>shikimate + ATP = 3-phosphoshikimate + ADP + H(+)</text>
        <dbReference type="Rhea" id="RHEA:13121"/>
        <dbReference type="ChEBI" id="CHEBI:15378"/>
        <dbReference type="ChEBI" id="CHEBI:30616"/>
        <dbReference type="ChEBI" id="CHEBI:36208"/>
        <dbReference type="ChEBI" id="CHEBI:145989"/>
        <dbReference type="ChEBI" id="CHEBI:456216"/>
        <dbReference type="EC" id="2.7.1.71"/>
    </reaction>
</comment>
<evidence type="ECO:0000256" key="7">
    <source>
        <dbReference type="ARBA" id="ARBA00022777"/>
    </source>
</evidence>
<accession>A0ABP0PQ82</accession>
<keyword evidence="4" id="KW-0028">Amino-acid biosynthesis</keyword>
<evidence type="ECO:0000256" key="1">
    <source>
        <dbReference type="ARBA" id="ARBA00004842"/>
    </source>
</evidence>
<evidence type="ECO:0000256" key="4">
    <source>
        <dbReference type="ARBA" id="ARBA00022605"/>
    </source>
</evidence>
<keyword evidence="8" id="KW-0067">ATP-binding</keyword>
<evidence type="ECO:0000256" key="5">
    <source>
        <dbReference type="ARBA" id="ARBA00022679"/>
    </source>
</evidence>
<dbReference type="CDD" id="cd00464">
    <property type="entry name" value="SK"/>
    <property type="match status" value="1"/>
</dbReference>
<dbReference type="EC" id="2.7.1.71" evidence="3"/>
<dbReference type="PANTHER" id="PTHR21087">
    <property type="entry name" value="SHIKIMATE KINASE"/>
    <property type="match status" value="1"/>
</dbReference>
<keyword evidence="12" id="KW-1185">Reference proteome</keyword>
<comment type="caution">
    <text evidence="11">The sequence shown here is derived from an EMBL/GenBank/DDBJ whole genome shotgun (WGS) entry which is preliminary data.</text>
</comment>